<sequence>MNQPQANFEQMTTKQLRAYILAHRDDEDALHAMALRLRNQGKTSTVDEYLEHLEHLEHKISE</sequence>
<dbReference type="Pfam" id="PF21826">
    <property type="entry name" value="DUF6887"/>
    <property type="match status" value="1"/>
</dbReference>
<evidence type="ECO:0000313" key="1">
    <source>
        <dbReference type="EMBL" id="MBD2597438.1"/>
    </source>
</evidence>
<evidence type="ECO:0000313" key="2">
    <source>
        <dbReference type="Proteomes" id="UP000603457"/>
    </source>
</evidence>
<accession>A0ABR8G2I8</accession>
<dbReference type="EMBL" id="JACJTB010000042">
    <property type="protein sequence ID" value="MBD2597438.1"/>
    <property type="molecule type" value="Genomic_DNA"/>
</dbReference>
<comment type="caution">
    <text evidence="1">The sequence shown here is derived from an EMBL/GenBank/DDBJ whole genome shotgun (WGS) entry which is preliminary data.</text>
</comment>
<proteinExistence type="predicted"/>
<dbReference type="Proteomes" id="UP000603457">
    <property type="component" value="Unassembled WGS sequence"/>
</dbReference>
<dbReference type="RefSeq" id="WP_190970093.1">
    <property type="nucleotide sequence ID" value="NZ_JACJTB010000042.1"/>
</dbReference>
<protein>
    <submittedName>
        <fullName evidence="1">Uncharacterized protein</fullName>
    </submittedName>
</protein>
<reference evidence="1 2" key="1">
    <citation type="journal article" date="2020" name="ISME J.">
        <title>Comparative genomics reveals insights into cyanobacterial evolution and habitat adaptation.</title>
        <authorList>
            <person name="Chen M.Y."/>
            <person name="Teng W.K."/>
            <person name="Zhao L."/>
            <person name="Hu C.X."/>
            <person name="Zhou Y.K."/>
            <person name="Han B.P."/>
            <person name="Song L.R."/>
            <person name="Shu W.S."/>
        </authorList>
    </citation>
    <scope>NUCLEOTIDE SEQUENCE [LARGE SCALE GENOMIC DNA]</scope>
    <source>
        <strain evidence="1 2">FACHB-130</strain>
    </source>
</reference>
<organism evidence="1 2">
    <name type="scientific">Nostoc spongiaeforme FACHB-130</name>
    <dbReference type="NCBI Taxonomy" id="1357510"/>
    <lineage>
        <taxon>Bacteria</taxon>
        <taxon>Bacillati</taxon>
        <taxon>Cyanobacteriota</taxon>
        <taxon>Cyanophyceae</taxon>
        <taxon>Nostocales</taxon>
        <taxon>Nostocaceae</taxon>
        <taxon>Nostoc</taxon>
    </lineage>
</organism>
<gene>
    <name evidence="1" type="ORF">H6G74_24395</name>
</gene>
<dbReference type="InterPro" id="IPR054053">
    <property type="entry name" value="DUF6887"/>
</dbReference>
<keyword evidence="2" id="KW-1185">Reference proteome</keyword>
<name>A0ABR8G2I8_9NOSO</name>